<organism evidence="8 9">
    <name type="scientific">Psychrobacillus mangrovi</name>
    <dbReference type="NCBI Taxonomy" id="3117745"/>
    <lineage>
        <taxon>Bacteria</taxon>
        <taxon>Bacillati</taxon>
        <taxon>Bacillota</taxon>
        <taxon>Bacilli</taxon>
        <taxon>Bacillales</taxon>
        <taxon>Bacillaceae</taxon>
        <taxon>Psychrobacillus</taxon>
    </lineage>
</organism>
<protein>
    <recommendedName>
        <fullName evidence="7">Cytosine-specific methyltransferase</fullName>
        <ecNumber evidence="7">2.1.1.37</ecNumber>
    </recommendedName>
</protein>
<proteinExistence type="inferred from homology"/>
<dbReference type="Proteomes" id="UP001364890">
    <property type="component" value="Unassembled WGS sequence"/>
</dbReference>
<evidence type="ECO:0000256" key="7">
    <source>
        <dbReference type="RuleBase" id="RU000417"/>
    </source>
</evidence>
<keyword evidence="1 5" id="KW-0489">Methyltransferase</keyword>
<dbReference type="PROSITE" id="PS00095">
    <property type="entry name" value="C5_MTASE_2"/>
    <property type="match status" value="1"/>
</dbReference>
<sequence length="428" mass="48882">MKIAERGRAKFRPLKEYDEKQIKKLLIDKIQIEQENAQSLSDQDFSDFFDRKTNKLNLVSLFSGCGGLDLGFELAGLDATLGKEKTNEILLSRDNFIENRDAGLFHTIYSIDMFKEANQSYKLNFPKTVVQHEKDIRKVKDFPNCDIVLGGFPCPGFSEAGPRLIDDERNFLYIHFIRSLIKTKPSFFIAENVKGMLTLGKGEVIKQIIQDFESAGYKVKFELVNARDYGVPQIRERVFIVGVREDIDFDYQFPAPTHGEGKNQKPFVTLNDAIRDLENNPGESYEGSFSPIYLSRNRKKTWDEQSFTIQASGRQAPLHPSGLAMKKIGPDQWMLPGGESMHRRLSVKEIARIQTFPDWFLFSDGNNPNINRNGRLDKIYKQIGNAVPVELARAIANPIAQWSAKNLNKIIEKRSTSQQLSLFEEIMV</sequence>
<dbReference type="Pfam" id="PF00145">
    <property type="entry name" value="DNA_methylase"/>
    <property type="match status" value="1"/>
</dbReference>
<evidence type="ECO:0000256" key="6">
    <source>
        <dbReference type="RuleBase" id="RU000416"/>
    </source>
</evidence>
<dbReference type="RefSeq" id="WP_336497357.1">
    <property type="nucleotide sequence ID" value="NZ_JBAWSY010000005.1"/>
</dbReference>
<keyword evidence="9" id="KW-1185">Reference proteome</keyword>
<comment type="catalytic activity">
    <reaction evidence="7">
        <text>a 2'-deoxycytidine in DNA + S-adenosyl-L-methionine = a 5-methyl-2'-deoxycytidine in DNA + S-adenosyl-L-homocysteine + H(+)</text>
        <dbReference type="Rhea" id="RHEA:13681"/>
        <dbReference type="Rhea" id="RHEA-COMP:11369"/>
        <dbReference type="Rhea" id="RHEA-COMP:11370"/>
        <dbReference type="ChEBI" id="CHEBI:15378"/>
        <dbReference type="ChEBI" id="CHEBI:57856"/>
        <dbReference type="ChEBI" id="CHEBI:59789"/>
        <dbReference type="ChEBI" id="CHEBI:85452"/>
        <dbReference type="ChEBI" id="CHEBI:85454"/>
        <dbReference type="EC" id="2.1.1.37"/>
    </reaction>
</comment>
<dbReference type="InterPro" id="IPR029063">
    <property type="entry name" value="SAM-dependent_MTases_sf"/>
</dbReference>
<keyword evidence="2 5" id="KW-0808">Transferase</keyword>
<evidence type="ECO:0000256" key="4">
    <source>
        <dbReference type="ARBA" id="ARBA00022747"/>
    </source>
</evidence>
<evidence type="ECO:0000256" key="3">
    <source>
        <dbReference type="ARBA" id="ARBA00022691"/>
    </source>
</evidence>
<dbReference type="NCBIfam" id="TIGR00675">
    <property type="entry name" value="dcm"/>
    <property type="match status" value="1"/>
</dbReference>
<dbReference type="InterPro" id="IPR018117">
    <property type="entry name" value="C5_DNA_meth_AS"/>
</dbReference>
<dbReference type="Gene3D" id="3.40.50.150">
    <property type="entry name" value="Vaccinia Virus protein VP39"/>
    <property type="match status" value="1"/>
</dbReference>
<gene>
    <name evidence="8" type="ORF">WAX74_09130</name>
</gene>
<dbReference type="SUPFAM" id="SSF53335">
    <property type="entry name" value="S-adenosyl-L-methionine-dependent methyltransferases"/>
    <property type="match status" value="1"/>
</dbReference>
<reference evidence="8 9" key="1">
    <citation type="submission" date="2024-01" db="EMBL/GenBank/DDBJ databases">
        <title>Seven novel Bacillus-like species.</title>
        <authorList>
            <person name="Liu G."/>
        </authorList>
    </citation>
    <scope>NUCLEOTIDE SEQUENCE [LARGE SCALE GENOMIC DNA]</scope>
    <source>
        <strain evidence="8 9">FJAT-51614</strain>
    </source>
</reference>
<dbReference type="GO" id="GO:0003886">
    <property type="term" value="F:DNA (cytosine-5-)-methyltransferase activity"/>
    <property type="evidence" value="ECO:0007669"/>
    <property type="project" value="UniProtKB-EC"/>
</dbReference>
<name>A0ABU8F462_9BACI</name>
<keyword evidence="3 5" id="KW-0949">S-adenosyl-L-methionine</keyword>
<accession>A0ABU8F462</accession>
<dbReference type="EC" id="2.1.1.37" evidence="7"/>
<dbReference type="EMBL" id="JBAWSY010000005">
    <property type="protein sequence ID" value="MEI4769804.1"/>
    <property type="molecule type" value="Genomic_DNA"/>
</dbReference>
<comment type="caution">
    <text evidence="8">The sequence shown here is derived from an EMBL/GenBank/DDBJ whole genome shotgun (WGS) entry which is preliminary data.</text>
</comment>
<dbReference type="PRINTS" id="PR00105">
    <property type="entry name" value="C5METTRFRASE"/>
</dbReference>
<keyword evidence="4" id="KW-0680">Restriction system</keyword>
<dbReference type="PANTHER" id="PTHR10629">
    <property type="entry name" value="CYTOSINE-SPECIFIC METHYLTRANSFERASE"/>
    <property type="match status" value="1"/>
</dbReference>
<dbReference type="InterPro" id="IPR031303">
    <property type="entry name" value="C5_meth_CS"/>
</dbReference>
<dbReference type="InterPro" id="IPR001525">
    <property type="entry name" value="C5_MeTfrase"/>
</dbReference>
<evidence type="ECO:0000256" key="1">
    <source>
        <dbReference type="ARBA" id="ARBA00022603"/>
    </source>
</evidence>
<evidence type="ECO:0000256" key="2">
    <source>
        <dbReference type="ARBA" id="ARBA00022679"/>
    </source>
</evidence>
<evidence type="ECO:0000313" key="8">
    <source>
        <dbReference type="EMBL" id="MEI4769804.1"/>
    </source>
</evidence>
<evidence type="ECO:0000256" key="5">
    <source>
        <dbReference type="PROSITE-ProRule" id="PRU01016"/>
    </source>
</evidence>
<evidence type="ECO:0000313" key="9">
    <source>
        <dbReference type="Proteomes" id="UP001364890"/>
    </source>
</evidence>
<feature type="active site" evidence="5">
    <location>
        <position position="154"/>
    </location>
</feature>
<dbReference type="InterPro" id="IPR050390">
    <property type="entry name" value="C5-Methyltransferase"/>
</dbReference>
<comment type="similarity">
    <text evidence="5 6">Belongs to the class I-like SAM-binding methyltransferase superfamily. C5-methyltransferase family.</text>
</comment>
<dbReference type="PANTHER" id="PTHR10629:SF52">
    <property type="entry name" value="DNA (CYTOSINE-5)-METHYLTRANSFERASE 1"/>
    <property type="match status" value="1"/>
</dbReference>
<dbReference type="PROSITE" id="PS00094">
    <property type="entry name" value="C5_MTASE_1"/>
    <property type="match status" value="1"/>
</dbReference>
<dbReference type="CDD" id="cd00315">
    <property type="entry name" value="Cyt_C5_DNA_methylase"/>
    <property type="match status" value="1"/>
</dbReference>
<dbReference type="Gene3D" id="3.90.120.10">
    <property type="entry name" value="DNA Methylase, subunit A, domain 2"/>
    <property type="match status" value="1"/>
</dbReference>
<dbReference type="PROSITE" id="PS51679">
    <property type="entry name" value="SAM_MT_C5"/>
    <property type="match status" value="1"/>
</dbReference>
<dbReference type="GO" id="GO:0032259">
    <property type="term" value="P:methylation"/>
    <property type="evidence" value="ECO:0007669"/>
    <property type="project" value="UniProtKB-KW"/>
</dbReference>